<keyword evidence="8" id="KW-0460">Magnesium</keyword>
<dbReference type="SUPFAM" id="SSF48439">
    <property type="entry name" value="Protein prenylyltransferase"/>
    <property type="match status" value="1"/>
</dbReference>
<gene>
    <name evidence="14" type="ORF">RDB_LOCUS99634</name>
</gene>
<evidence type="ECO:0000256" key="8">
    <source>
        <dbReference type="ARBA" id="ARBA00022842"/>
    </source>
</evidence>
<reference evidence="14" key="1">
    <citation type="submission" date="2021-01" db="EMBL/GenBank/DDBJ databases">
        <authorList>
            <person name="Kaushik A."/>
        </authorList>
    </citation>
    <scope>NUCLEOTIDE SEQUENCE</scope>
    <source>
        <strain evidence="14">Type strain: AG8-Rh-89/</strain>
    </source>
</reference>
<dbReference type="GO" id="GO:0005953">
    <property type="term" value="C:CAAX-protein geranylgeranyltransferase complex"/>
    <property type="evidence" value="ECO:0007669"/>
    <property type="project" value="TreeGrafter"/>
</dbReference>
<comment type="caution">
    <text evidence="14">The sequence shown here is derived from an EMBL/GenBank/DDBJ whole genome shotgun (WGS) entry which is preliminary data.</text>
</comment>
<evidence type="ECO:0000256" key="10">
    <source>
        <dbReference type="ARBA" id="ARBA00041392"/>
    </source>
</evidence>
<evidence type="ECO:0000256" key="5">
    <source>
        <dbReference type="ARBA" id="ARBA00022602"/>
    </source>
</evidence>
<dbReference type="GO" id="GO:0005965">
    <property type="term" value="C:protein farnesyltransferase complex"/>
    <property type="evidence" value="ECO:0007669"/>
    <property type="project" value="TreeGrafter"/>
</dbReference>
<evidence type="ECO:0000256" key="12">
    <source>
        <dbReference type="ARBA" id="ARBA00043086"/>
    </source>
</evidence>
<dbReference type="Pfam" id="PF01239">
    <property type="entry name" value="PPTA"/>
    <property type="match status" value="5"/>
</dbReference>
<comment type="cofactor">
    <cofactor evidence="1">
        <name>Mg(2+)</name>
        <dbReference type="ChEBI" id="CHEBI:18420"/>
    </cofactor>
</comment>
<evidence type="ECO:0000313" key="14">
    <source>
        <dbReference type="EMBL" id="CAE6504871.1"/>
    </source>
</evidence>
<evidence type="ECO:0000256" key="6">
    <source>
        <dbReference type="ARBA" id="ARBA00022679"/>
    </source>
</evidence>
<dbReference type="InterPro" id="IPR002088">
    <property type="entry name" value="Prenyl_trans_a"/>
</dbReference>
<organism evidence="14 15">
    <name type="scientific">Rhizoctonia solani</name>
    <dbReference type="NCBI Taxonomy" id="456999"/>
    <lineage>
        <taxon>Eukaryota</taxon>
        <taxon>Fungi</taxon>
        <taxon>Dikarya</taxon>
        <taxon>Basidiomycota</taxon>
        <taxon>Agaricomycotina</taxon>
        <taxon>Agaricomycetes</taxon>
        <taxon>Cantharellales</taxon>
        <taxon>Ceratobasidiaceae</taxon>
        <taxon>Rhizoctonia</taxon>
    </lineage>
</organism>
<dbReference type="AlphaFoldDB" id="A0A8H3D2B1"/>
<evidence type="ECO:0000256" key="4">
    <source>
        <dbReference type="ARBA" id="ARBA00012702"/>
    </source>
</evidence>
<dbReference type="EC" id="2.5.1.59" evidence="3"/>
<keyword evidence="7" id="KW-0677">Repeat</keyword>
<dbReference type="Gene3D" id="1.25.40.120">
    <property type="entry name" value="Protein prenylyltransferase"/>
    <property type="match status" value="1"/>
</dbReference>
<dbReference type="GO" id="GO:0004662">
    <property type="term" value="F:CAAX-protein geranylgeranyltransferase activity"/>
    <property type="evidence" value="ECO:0007669"/>
    <property type="project" value="UniProtKB-EC"/>
</dbReference>
<dbReference type="EC" id="2.5.1.58" evidence="4"/>
<name>A0A8H3D2B1_9AGAM</name>
<evidence type="ECO:0000256" key="1">
    <source>
        <dbReference type="ARBA" id="ARBA00001946"/>
    </source>
</evidence>
<evidence type="ECO:0000256" key="9">
    <source>
        <dbReference type="ARBA" id="ARBA00040965"/>
    </source>
</evidence>
<dbReference type="PANTHER" id="PTHR11129">
    <property type="entry name" value="PROTEIN FARNESYLTRANSFERASE ALPHA SUBUNIT/RAB GERANYLGERANYL TRANSFERASE ALPHA SUBUNIT"/>
    <property type="match status" value="1"/>
</dbReference>
<evidence type="ECO:0000313" key="15">
    <source>
        <dbReference type="Proteomes" id="UP000663850"/>
    </source>
</evidence>
<dbReference type="PROSITE" id="PS51147">
    <property type="entry name" value="PFTA"/>
    <property type="match status" value="5"/>
</dbReference>
<evidence type="ECO:0000256" key="13">
    <source>
        <dbReference type="ARBA" id="ARBA00043219"/>
    </source>
</evidence>
<dbReference type="Proteomes" id="UP000663850">
    <property type="component" value="Unassembled WGS sequence"/>
</dbReference>
<dbReference type="EMBL" id="CAJMWZ010005364">
    <property type="protein sequence ID" value="CAE6504871.1"/>
    <property type="molecule type" value="Genomic_DNA"/>
</dbReference>
<evidence type="ECO:0000256" key="3">
    <source>
        <dbReference type="ARBA" id="ARBA00012700"/>
    </source>
</evidence>
<sequence>MRGGSRGQSGCGSRRDRINVFFERTVIRKGRELLTVSGGPWGPMGLFHHSEWALHPHNAPYHMATSVLNAAKLPYSVREEWADLTPVPQHEPGFTPLCPIMYSNEYRDAMDYFRALVQAGERSRRGLELTEHLINLNPAHYSVWQYRWDTLLALDLPLEDELQWSDEVVRKFIKNYQGWHHRRLLITKLRKPLPELSFISAALKQDSKNYHTWAYRQWLLAEFNLPELWAGELGYIEELLDEDFRNNSAWHHRYFVVFGSGVRQGDEDRDAIIRRELIFTKQKISIAPNNPSAWNYLRGILEYGRLPFSSQKLFVEPYAEPTELTDPLVPRSTDAEPAVVDLDNPRPSAQAELPVPLAIEFLGDIAEEEEDKVNATESLATKYDITRKRYWEFRVKELAA</sequence>
<keyword evidence="6" id="KW-0808">Transferase</keyword>
<proteinExistence type="inferred from homology"/>
<evidence type="ECO:0000256" key="7">
    <source>
        <dbReference type="ARBA" id="ARBA00022737"/>
    </source>
</evidence>
<protein>
    <recommendedName>
        <fullName evidence="9">Protein farnesyltransferase/geranylgeranyltransferase type-1 subunit alpha</fullName>
        <ecNumber evidence="4">2.5.1.58</ecNumber>
        <ecNumber evidence="3">2.5.1.59</ecNumber>
    </recommendedName>
    <alternativeName>
        <fullName evidence="12">CAAX farnesyltransferase subunit alpha</fullName>
    </alternativeName>
    <alternativeName>
        <fullName evidence="11">FTase-alpha</fullName>
    </alternativeName>
    <alternativeName>
        <fullName evidence="10">Ras proteins prenyltransferase subunit alpha</fullName>
    </alternativeName>
    <alternativeName>
        <fullName evidence="13">Type I protein geranyl-geranyltransferase subunit alpha</fullName>
    </alternativeName>
</protein>
<accession>A0A8H3D2B1</accession>
<evidence type="ECO:0000256" key="11">
    <source>
        <dbReference type="ARBA" id="ARBA00042436"/>
    </source>
</evidence>
<comment type="similarity">
    <text evidence="2">Belongs to the protein prenyltransferase subunit alpha family.</text>
</comment>
<dbReference type="PANTHER" id="PTHR11129:SF1">
    <property type="entry name" value="PROTEIN FARNESYLTRANSFERASE_GERANYLGERANYLTRANSFERASE TYPE-1 SUBUNIT ALPHA"/>
    <property type="match status" value="1"/>
</dbReference>
<dbReference type="GO" id="GO:0004660">
    <property type="term" value="F:protein farnesyltransferase activity"/>
    <property type="evidence" value="ECO:0007669"/>
    <property type="project" value="UniProtKB-EC"/>
</dbReference>
<evidence type="ECO:0000256" key="2">
    <source>
        <dbReference type="ARBA" id="ARBA00006734"/>
    </source>
</evidence>
<keyword evidence="5" id="KW-0637">Prenyltransferase</keyword>